<dbReference type="Gene3D" id="3.40.50.300">
    <property type="entry name" value="P-loop containing nucleotide triphosphate hydrolases"/>
    <property type="match status" value="1"/>
</dbReference>
<dbReference type="InterPro" id="IPR006142">
    <property type="entry name" value="INTEIN"/>
</dbReference>
<sequence length="1102" mass="126734">MGYKTLVPPKDLKINFSPSPKQFELWKALQPECHICGGEIKNVYIGTDDHGNKQYVPECSSCGNRNIPQMILGGGAAGGGKAQPYSAKILTPEGWITMGDVKIGTVVSTPDGKTAKVIAIHEQGMKKVNKVITSDGCSTECCDDHLWKVYYKKRDRAWVRGGFDERIMDTATIRKRLRNGNLAFLPVVTEQEFGDKFDNYMTAYSWGYYIRNIMPDPNNFKRSNRTEIPQELVISSLEDRKNFLRGLLKEVIIRSTGKYEFMSRSEKFANQLQDILRSIGAIATVVKSKGKGRIIKYFVRFSFDPRINKMTKPTTTPAHRRYIRSVIELDEHKECRCITLDSDDQLYITDDFLVTHNSYIGSAWLVSSCMRFPNIRAVVARKTIKSLKESTFVTIKKVMKEWGLKEDENFCINNIEGTITFWNESVIMMKEMADLPADLDFSRFGSMEATLVFVDEASEISERAADVMFSRIRWKTSETFKTPKMFLSCNPAACWLRDRFVQDNDGNPVKCRDGEVFIRFSIFDNPDESFRQIYESSLNKIKDNATRERLLYGNWDFVEANEMALYKSFSGDKHLIQSLKENIYDPMKPLILGFDFNVFPHMTCEAVQIDWENKNVYFLEEFLGRPEEKLNNTPKFAQYVKDKLLESKHIGGVVLTGDPAGLARNTQTEDGVNNFTIIQSCMNNTILRPKQNILAKQPPQKNRVDWINELFDGLDGWNIYIDLRCRKLTEDLVYQIRNEDGTKNKQKVTDPKTKVRYEKYGHCFAAGTMITTKKGKIPIENVNVGDYVLTREGYKKVTFSGVTGKNVMVKDYSIGDTNITCTPDHPFYTIEDGFTEIDKITQKTFIVCEKAEKPSYMMDTNFIDTNKPNKSLTEDIIEGGSISMRKSQKHTFIDMFGKNIMEVSQRGSISTILMGIFPIMTYRTLNAKKDQLIYQIIKFINRKGLKKSLLKPFLKTAIRHQNGTNRKKEENGIENMLKKHYSEKKEQLYVKGVERSLLQDVRLKSNIVQEDVRTESTQEYYIKEKKKLFVRKSNERIIDKVYDITVEDLHEFFANGILVHNCTDVADYVLCTFLSKSWLKYQRGGQSGTVLTTSTIKPQFSY</sequence>
<dbReference type="GO" id="GO:0016539">
    <property type="term" value="P:intein-mediated protein splicing"/>
    <property type="evidence" value="ECO:0007669"/>
    <property type="project" value="InterPro"/>
</dbReference>
<gene>
    <name evidence="5" type="ORF">ERS852429_02738</name>
</gene>
<feature type="domain" description="Hint" evidence="3">
    <location>
        <begin position="1025"/>
        <end position="1067"/>
    </location>
</feature>
<dbReference type="Pfam" id="PF13403">
    <property type="entry name" value="Hint_2"/>
    <property type="match status" value="1"/>
</dbReference>
<reference evidence="5 6" key="1">
    <citation type="submission" date="2015-09" db="EMBL/GenBank/DDBJ databases">
        <authorList>
            <consortium name="Pathogen Informatics"/>
        </authorList>
    </citation>
    <scope>NUCLEOTIDE SEQUENCE [LARGE SCALE GENOMIC DNA]</scope>
    <source>
        <strain evidence="5 6">2789STDY5608872</strain>
    </source>
</reference>
<feature type="domain" description="Hint" evidence="4">
    <location>
        <begin position="761"/>
        <end position="850"/>
    </location>
</feature>
<proteinExistence type="predicted"/>
<evidence type="ECO:0000259" key="3">
    <source>
        <dbReference type="SMART" id="SM00305"/>
    </source>
</evidence>
<name>A0A173V7G1_PARDI</name>
<evidence type="ECO:0000256" key="1">
    <source>
        <dbReference type="ARBA" id="ARBA00022813"/>
    </source>
</evidence>
<dbReference type="SMART" id="SM00306">
    <property type="entry name" value="HintN"/>
    <property type="match status" value="1"/>
</dbReference>
<dbReference type="InterPro" id="IPR027417">
    <property type="entry name" value="P-loop_NTPase"/>
</dbReference>
<evidence type="ECO:0000256" key="2">
    <source>
        <dbReference type="ARBA" id="ARBA00023000"/>
    </source>
</evidence>
<dbReference type="Gene3D" id="3.10.28.10">
    <property type="entry name" value="Homing endonucleases"/>
    <property type="match status" value="1"/>
</dbReference>
<evidence type="ECO:0000259" key="4">
    <source>
        <dbReference type="SMART" id="SM00306"/>
    </source>
</evidence>
<accession>A0A173V7G1</accession>
<dbReference type="Gene3D" id="2.170.16.10">
    <property type="entry name" value="Hedgehog/Intein (Hint) domain"/>
    <property type="match status" value="2"/>
</dbReference>
<dbReference type="InterPro" id="IPR036844">
    <property type="entry name" value="Hint_dom_sf"/>
</dbReference>
<dbReference type="RefSeq" id="WP_081033088.1">
    <property type="nucleotide sequence ID" value="NZ_CYXP01000006.1"/>
</dbReference>
<protein>
    <submittedName>
        <fullName evidence="5">Intein C-terminal splicing region</fullName>
    </submittedName>
</protein>
<dbReference type="PRINTS" id="PR00379">
    <property type="entry name" value="INTEIN"/>
</dbReference>
<keyword evidence="1" id="KW-0068">Autocatalytic cleavage</keyword>
<dbReference type="NCBIfam" id="TIGR01443">
    <property type="entry name" value="intein_Cterm"/>
    <property type="match status" value="1"/>
</dbReference>
<dbReference type="InterPro" id="IPR003587">
    <property type="entry name" value="Hint_dom_N"/>
</dbReference>
<dbReference type="EMBL" id="CYXP01000006">
    <property type="protein sequence ID" value="CUN23269.1"/>
    <property type="molecule type" value="Genomic_DNA"/>
</dbReference>
<dbReference type="InterPro" id="IPR028992">
    <property type="entry name" value="Hedgehog/Intein_dom"/>
</dbReference>
<dbReference type="SUPFAM" id="SSF55608">
    <property type="entry name" value="Homing endonucleases"/>
    <property type="match status" value="1"/>
</dbReference>
<organism evidence="5 6">
    <name type="scientific">Parabacteroides distasonis</name>
    <dbReference type="NCBI Taxonomy" id="823"/>
    <lineage>
        <taxon>Bacteria</taxon>
        <taxon>Pseudomonadati</taxon>
        <taxon>Bacteroidota</taxon>
        <taxon>Bacteroidia</taxon>
        <taxon>Bacteroidales</taxon>
        <taxon>Tannerellaceae</taxon>
        <taxon>Parabacteroides</taxon>
    </lineage>
</organism>
<dbReference type="SMART" id="SM00305">
    <property type="entry name" value="HintC"/>
    <property type="match status" value="1"/>
</dbReference>
<dbReference type="CDD" id="cd00081">
    <property type="entry name" value="Hint"/>
    <property type="match status" value="2"/>
</dbReference>
<dbReference type="InterPro" id="IPR003586">
    <property type="entry name" value="Hint_dom_C"/>
</dbReference>
<dbReference type="Pfam" id="PF04466">
    <property type="entry name" value="Terminase_3"/>
    <property type="match status" value="1"/>
</dbReference>
<dbReference type="InterPro" id="IPR035412">
    <property type="entry name" value="Terminase_L_N"/>
</dbReference>
<dbReference type="SUPFAM" id="SSF51294">
    <property type="entry name" value="Hedgehog/intein (Hint) domain"/>
    <property type="match status" value="2"/>
</dbReference>
<dbReference type="InterPro" id="IPR006141">
    <property type="entry name" value="Intein_N"/>
</dbReference>
<dbReference type="AlphaFoldDB" id="A0A173V7G1"/>
<dbReference type="PROSITE" id="PS50818">
    <property type="entry name" value="INTEIN_C_TER"/>
    <property type="match status" value="1"/>
</dbReference>
<dbReference type="Proteomes" id="UP000095591">
    <property type="component" value="Unassembled WGS sequence"/>
</dbReference>
<dbReference type="PROSITE" id="PS50817">
    <property type="entry name" value="INTEIN_N_TER"/>
    <property type="match status" value="1"/>
</dbReference>
<evidence type="ECO:0000313" key="5">
    <source>
        <dbReference type="EMBL" id="CUN23269.1"/>
    </source>
</evidence>
<dbReference type="InterPro" id="IPR030934">
    <property type="entry name" value="Intein_C"/>
</dbReference>
<evidence type="ECO:0000313" key="6">
    <source>
        <dbReference type="Proteomes" id="UP000095591"/>
    </source>
</evidence>
<dbReference type="Pfam" id="PF14890">
    <property type="entry name" value="Intein_splicing"/>
    <property type="match status" value="1"/>
</dbReference>
<keyword evidence="2" id="KW-0651">Protein splicing</keyword>
<dbReference type="InterPro" id="IPR027434">
    <property type="entry name" value="Homing_endonucl"/>
</dbReference>